<dbReference type="EMBL" id="JAHLQT010037615">
    <property type="protein sequence ID" value="KAG7157268.1"/>
    <property type="molecule type" value="Genomic_DNA"/>
</dbReference>
<protein>
    <submittedName>
        <fullName evidence="1">Uncharacterized protein</fullName>
    </submittedName>
</protein>
<sequence>MDCGICFKGAPNRNEWATQGPSQGSVERGMSLSKGFPSFLGVRFAPTPLKLRHTFSQPFSFTLRVTSIVLGVKQIVRVSVSLPTTISFDVDFSNLQTIFHKVNLLFAQFRRTTVVDLQTSVAAVGLHLLEAVGVGVTGGVSGAVRSGVKTGGKTLRTAQMTSERQHRRPSLRRPYTTLTTTSITTEDHHPRAIYTDGSLQDTGAAGCSYEAYSGMTCVAEAMHRLPDWTSTTDCELQGIFGDHQLLPGRGAEWVGDQRLSFWTRVDHFTPSSLSGSSEIKPALPHKGEDRCPPYTLYMDRIPYWLPQTRLCRQPRKIHLNTSYP</sequence>
<dbReference type="Proteomes" id="UP000747542">
    <property type="component" value="Unassembled WGS sequence"/>
</dbReference>
<evidence type="ECO:0000313" key="2">
    <source>
        <dbReference type="Proteomes" id="UP000747542"/>
    </source>
</evidence>
<name>A0A8J5MMS7_HOMAM</name>
<gene>
    <name evidence="1" type="ORF">Hamer_G027483</name>
</gene>
<reference evidence="1" key="1">
    <citation type="journal article" date="2021" name="Sci. Adv.">
        <title>The American lobster genome reveals insights on longevity, neural, and immune adaptations.</title>
        <authorList>
            <person name="Polinski J.M."/>
            <person name="Zimin A.V."/>
            <person name="Clark K.F."/>
            <person name="Kohn A.B."/>
            <person name="Sadowski N."/>
            <person name="Timp W."/>
            <person name="Ptitsyn A."/>
            <person name="Khanna P."/>
            <person name="Romanova D.Y."/>
            <person name="Williams P."/>
            <person name="Greenwood S.J."/>
            <person name="Moroz L.L."/>
            <person name="Walt D.R."/>
            <person name="Bodnar A.G."/>
        </authorList>
    </citation>
    <scope>NUCLEOTIDE SEQUENCE</scope>
    <source>
        <strain evidence="1">GMGI-L3</strain>
    </source>
</reference>
<comment type="caution">
    <text evidence="1">The sequence shown here is derived from an EMBL/GenBank/DDBJ whole genome shotgun (WGS) entry which is preliminary data.</text>
</comment>
<evidence type="ECO:0000313" key="1">
    <source>
        <dbReference type="EMBL" id="KAG7157268.1"/>
    </source>
</evidence>
<keyword evidence="2" id="KW-1185">Reference proteome</keyword>
<accession>A0A8J5MMS7</accession>
<organism evidence="1 2">
    <name type="scientific">Homarus americanus</name>
    <name type="common">American lobster</name>
    <dbReference type="NCBI Taxonomy" id="6706"/>
    <lineage>
        <taxon>Eukaryota</taxon>
        <taxon>Metazoa</taxon>
        <taxon>Ecdysozoa</taxon>
        <taxon>Arthropoda</taxon>
        <taxon>Crustacea</taxon>
        <taxon>Multicrustacea</taxon>
        <taxon>Malacostraca</taxon>
        <taxon>Eumalacostraca</taxon>
        <taxon>Eucarida</taxon>
        <taxon>Decapoda</taxon>
        <taxon>Pleocyemata</taxon>
        <taxon>Astacidea</taxon>
        <taxon>Nephropoidea</taxon>
        <taxon>Nephropidae</taxon>
        <taxon>Homarus</taxon>
    </lineage>
</organism>
<proteinExistence type="predicted"/>
<dbReference type="AlphaFoldDB" id="A0A8J5MMS7"/>